<dbReference type="Proteomes" id="UP000593566">
    <property type="component" value="Unassembled WGS sequence"/>
</dbReference>
<evidence type="ECO:0000313" key="3">
    <source>
        <dbReference type="Proteomes" id="UP000593566"/>
    </source>
</evidence>
<dbReference type="AlphaFoldDB" id="A0A8H6C969"/>
<dbReference type="RefSeq" id="XP_037148458.1">
    <property type="nucleotide sequence ID" value="XM_037296476.1"/>
</dbReference>
<keyword evidence="3" id="KW-1185">Reference proteome</keyword>
<feature type="compositionally biased region" description="Basic residues" evidence="1">
    <location>
        <begin position="325"/>
        <end position="334"/>
    </location>
</feature>
<proteinExistence type="predicted"/>
<organism evidence="2 3">
    <name type="scientific">Letharia lupina</name>
    <dbReference type="NCBI Taxonomy" id="560253"/>
    <lineage>
        <taxon>Eukaryota</taxon>
        <taxon>Fungi</taxon>
        <taxon>Dikarya</taxon>
        <taxon>Ascomycota</taxon>
        <taxon>Pezizomycotina</taxon>
        <taxon>Lecanoromycetes</taxon>
        <taxon>OSLEUM clade</taxon>
        <taxon>Lecanoromycetidae</taxon>
        <taxon>Lecanorales</taxon>
        <taxon>Lecanorineae</taxon>
        <taxon>Parmeliaceae</taxon>
        <taxon>Letharia</taxon>
    </lineage>
</organism>
<evidence type="ECO:0000313" key="2">
    <source>
        <dbReference type="EMBL" id="KAF6219023.1"/>
    </source>
</evidence>
<name>A0A8H6C969_9LECA</name>
<feature type="compositionally biased region" description="Low complexity" evidence="1">
    <location>
        <begin position="353"/>
        <end position="365"/>
    </location>
</feature>
<comment type="caution">
    <text evidence="2">The sequence shown here is derived from an EMBL/GenBank/DDBJ whole genome shotgun (WGS) entry which is preliminary data.</text>
</comment>
<dbReference type="GeneID" id="59333973"/>
<protein>
    <submittedName>
        <fullName evidence="2">Uncharacterized protein</fullName>
    </submittedName>
</protein>
<feature type="compositionally biased region" description="Polar residues" evidence="1">
    <location>
        <begin position="340"/>
        <end position="352"/>
    </location>
</feature>
<feature type="region of interest" description="Disordered" evidence="1">
    <location>
        <begin position="116"/>
        <end position="163"/>
    </location>
</feature>
<reference evidence="2 3" key="1">
    <citation type="journal article" date="2020" name="Genomics">
        <title>Complete, high-quality genomes from long-read metagenomic sequencing of two wolf lichen thalli reveals enigmatic genome architecture.</title>
        <authorList>
            <person name="McKenzie S.K."/>
            <person name="Walston R.F."/>
            <person name="Allen J.L."/>
        </authorList>
    </citation>
    <scope>NUCLEOTIDE SEQUENCE [LARGE SCALE GENOMIC DNA]</scope>
    <source>
        <strain evidence="2">WasteWater1</strain>
    </source>
</reference>
<feature type="compositionally biased region" description="Basic and acidic residues" evidence="1">
    <location>
        <begin position="36"/>
        <end position="50"/>
    </location>
</feature>
<dbReference type="EMBL" id="JACCJB010000021">
    <property type="protein sequence ID" value="KAF6219023.1"/>
    <property type="molecule type" value="Genomic_DNA"/>
</dbReference>
<feature type="region of interest" description="Disordered" evidence="1">
    <location>
        <begin position="323"/>
        <end position="367"/>
    </location>
</feature>
<gene>
    <name evidence="2" type="ORF">HO133_005567</name>
</gene>
<accession>A0A8H6C969</accession>
<sequence length="458" mass="50190">MSHYPPPPTPHLRRRGNDASGYGQASPNLHQAFMRTDPRQASSDRSKSSFDGRSSGRQASEQAVDEHDRRPRLTIQLPTPKSSPEPEVLQSPRDLARLSPVDAETALVDRFRKPVSKVSHPACLTPGQRSTTQDAEEAHPNEEQVNNANGPLATRARISDGDSPTLDLAARQLFQQAVPPGFNTNTDFGDFGRGLQPSAAAVAESSRRNRATPAHQRPHWVPTSEDYPSVPSNQGIGSRYPAEARRVPASRRANGRADAVQDESKGALGTEGDVAMRVEVILHGDGYRLRDSRHHPDIFQEIIPATPAVSNTADISETHLGYGRQAHRSRKTPSHHSESNADIASISSTECQPSTTASPPSFSPAFSPPPRVSCDIVARNPIPATSQRYFGPENGGRADIDDGEEATVVDIGENAGADARKRRLSLQMQEWRVWSKEPERPEKWSIDFDEVQHRGDER</sequence>
<feature type="compositionally biased region" description="Pro residues" evidence="1">
    <location>
        <begin position="1"/>
        <end position="10"/>
    </location>
</feature>
<feature type="compositionally biased region" description="Polar residues" evidence="1">
    <location>
        <begin position="51"/>
        <end position="61"/>
    </location>
</feature>
<evidence type="ECO:0000256" key="1">
    <source>
        <dbReference type="SAM" id="MobiDB-lite"/>
    </source>
</evidence>
<feature type="region of interest" description="Disordered" evidence="1">
    <location>
        <begin position="1"/>
        <end position="101"/>
    </location>
</feature>
<feature type="region of interest" description="Disordered" evidence="1">
    <location>
        <begin position="192"/>
        <end position="267"/>
    </location>
</feature>